<keyword evidence="4" id="KW-1185">Reference proteome</keyword>
<sequence length="213" mass="24167">MKLYQYHHCPYCIRADMVANYKNVPHEKVYLLNDDEQSCFDLIGAKVCPILQFDDGTAMKESLDIVAKLDALGDKAKVISALEDGDKFEQLFVKIKPSMRILTYPRTILIGLPEFETQSARDYFEGKKEKMIDMSFEQATMQSAQHIGIVNAVLAQLPELPINADLGMDDILLFPTLRNLSMVKGLNFKPQTLDYMQHIAKLTNSELYLAQAL</sequence>
<dbReference type="SUPFAM" id="SSF52833">
    <property type="entry name" value="Thioredoxin-like"/>
    <property type="match status" value="1"/>
</dbReference>
<dbReference type="Gene3D" id="3.40.30.10">
    <property type="entry name" value="Glutaredoxin"/>
    <property type="match status" value="1"/>
</dbReference>
<evidence type="ECO:0000313" key="3">
    <source>
        <dbReference type="EMBL" id="MCF2947384.1"/>
    </source>
</evidence>
<name>A0ABS9D385_9ALTE</name>
<dbReference type="PROSITE" id="PS00195">
    <property type="entry name" value="GLUTAREDOXIN_1"/>
    <property type="match status" value="1"/>
</dbReference>
<comment type="caution">
    <text evidence="3">The sequence shown here is derived from an EMBL/GenBank/DDBJ whole genome shotgun (WGS) entry which is preliminary data.</text>
</comment>
<gene>
    <name evidence="3" type="primary">grxB</name>
    <name evidence="3" type="ORF">L0668_04640</name>
</gene>
<accession>A0ABS9D385</accession>
<dbReference type="Pfam" id="PF04399">
    <property type="entry name" value="Glutaredoxin2_C"/>
    <property type="match status" value="1"/>
</dbReference>
<dbReference type="InterPro" id="IPR004045">
    <property type="entry name" value="Glutathione_S-Trfase_N"/>
</dbReference>
<feature type="domain" description="GST N-terminal" evidence="2">
    <location>
        <begin position="3"/>
        <end position="72"/>
    </location>
</feature>
<reference evidence="3 4" key="1">
    <citation type="submission" date="2022-01" db="EMBL/GenBank/DDBJ databases">
        <title>Paraglaciecola sp. G1-23.</title>
        <authorList>
            <person name="Jin M.S."/>
            <person name="Han D.M."/>
            <person name="Kim H.M."/>
            <person name="Jeon C.O."/>
        </authorList>
    </citation>
    <scope>NUCLEOTIDE SEQUENCE [LARGE SCALE GENOMIC DNA]</scope>
    <source>
        <strain evidence="3 4">G1-23</strain>
    </source>
</reference>
<feature type="domain" description="Glutaredoxin 2 C-terminal" evidence="1">
    <location>
        <begin position="90"/>
        <end position="212"/>
    </location>
</feature>
<dbReference type="InterPro" id="IPR036249">
    <property type="entry name" value="Thioredoxin-like_sf"/>
</dbReference>
<dbReference type="Gene3D" id="1.20.1050.10">
    <property type="match status" value="1"/>
</dbReference>
<dbReference type="InterPro" id="IPR007494">
    <property type="entry name" value="Glutaredoxin2_C"/>
</dbReference>
<evidence type="ECO:0000259" key="1">
    <source>
        <dbReference type="Pfam" id="PF04399"/>
    </source>
</evidence>
<protein>
    <submittedName>
        <fullName evidence="3">Glutaredoxin 2</fullName>
    </submittedName>
</protein>
<dbReference type="NCBIfam" id="NF007702">
    <property type="entry name" value="PRK10387.1"/>
    <property type="match status" value="1"/>
</dbReference>
<dbReference type="RefSeq" id="WP_235310913.1">
    <property type="nucleotide sequence ID" value="NZ_JAKGAS010000002.1"/>
</dbReference>
<evidence type="ECO:0000259" key="2">
    <source>
        <dbReference type="Pfam" id="PF13417"/>
    </source>
</evidence>
<evidence type="ECO:0000313" key="4">
    <source>
        <dbReference type="Proteomes" id="UP001521137"/>
    </source>
</evidence>
<dbReference type="EMBL" id="JAKGAS010000002">
    <property type="protein sequence ID" value="MCF2947384.1"/>
    <property type="molecule type" value="Genomic_DNA"/>
</dbReference>
<dbReference type="SUPFAM" id="SSF47616">
    <property type="entry name" value="GST C-terminal domain-like"/>
    <property type="match status" value="1"/>
</dbReference>
<dbReference type="Pfam" id="PF13417">
    <property type="entry name" value="GST_N_3"/>
    <property type="match status" value="1"/>
</dbReference>
<proteinExistence type="predicted"/>
<organism evidence="3 4">
    <name type="scientific">Paraglaciecola algarum</name>
    <dbReference type="NCBI Taxonomy" id="3050085"/>
    <lineage>
        <taxon>Bacteria</taxon>
        <taxon>Pseudomonadati</taxon>
        <taxon>Pseudomonadota</taxon>
        <taxon>Gammaproteobacteria</taxon>
        <taxon>Alteromonadales</taxon>
        <taxon>Alteromonadaceae</taxon>
        <taxon>Paraglaciecola</taxon>
    </lineage>
</organism>
<dbReference type="InterPro" id="IPR011767">
    <property type="entry name" value="GLR_AS"/>
</dbReference>
<dbReference type="InterPro" id="IPR036282">
    <property type="entry name" value="Glutathione-S-Trfase_C_sf"/>
</dbReference>
<dbReference type="Proteomes" id="UP001521137">
    <property type="component" value="Unassembled WGS sequence"/>
</dbReference>